<protein>
    <recommendedName>
        <fullName evidence="4">Porin</fullName>
    </recommendedName>
</protein>
<comment type="caution">
    <text evidence="2">The sequence shown here is derived from an EMBL/GenBank/DDBJ whole genome shotgun (WGS) entry which is preliminary data.</text>
</comment>
<dbReference type="Proteomes" id="UP000477739">
    <property type="component" value="Unassembled WGS sequence"/>
</dbReference>
<sequence>MKNKLAIITLVAVSFSTSAKSPTTTWTSVLVGDYLNPKTGSELKISDTKKGDRWYFNGALKGGYDTSETYHKYFSDVMFRVRGAQKLTDDYLFVADVRLDTKENHVRKNGQTTNHYNGMDDTTIIDQFRIGFESLDYGALLYGKYTANMVPFFADVDISVRGMYMVQGDGGGKNANKFMYLSQFANNVFIYGTYDQRSHIWGFDLGYQTANSYSMLPDSRGYYFSMHNGQPSLILGSFTYIYGNVNNNSHINSDTKYKRNSDTLYTYSLTSYYQIAKRHRLMFNISYSEKDKSESKHDIVKNGYAKGGLGRSAIASWQVYPEKGQGFSPMLMATYTEFSNSITPQLQYWFSPQFKLWSAYSLNSSQPDAIQLGAIYSF</sequence>
<feature type="chain" id="PRO_5027108101" description="Porin" evidence="1">
    <location>
        <begin position="20"/>
        <end position="378"/>
    </location>
</feature>
<evidence type="ECO:0000256" key="1">
    <source>
        <dbReference type="SAM" id="SignalP"/>
    </source>
</evidence>
<evidence type="ECO:0000313" key="3">
    <source>
        <dbReference type="Proteomes" id="UP000477739"/>
    </source>
</evidence>
<dbReference type="SUPFAM" id="SSF56935">
    <property type="entry name" value="Porins"/>
    <property type="match status" value="1"/>
</dbReference>
<accession>A0A6L6IH63</accession>
<feature type="signal peptide" evidence="1">
    <location>
        <begin position="1"/>
        <end position="19"/>
    </location>
</feature>
<evidence type="ECO:0008006" key="4">
    <source>
        <dbReference type="Google" id="ProtNLM"/>
    </source>
</evidence>
<name>A0A6L6IH63_9ENTR</name>
<dbReference type="EMBL" id="WMJZ01000006">
    <property type="protein sequence ID" value="MTH45949.1"/>
    <property type="molecule type" value="Genomic_DNA"/>
</dbReference>
<organism evidence="2 3">
    <name type="scientific">Intestinirhabdus alba</name>
    <dbReference type="NCBI Taxonomy" id="2899544"/>
    <lineage>
        <taxon>Bacteria</taxon>
        <taxon>Pseudomonadati</taxon>
        <taxon>Pseudomonadota</taxon>
        <taxon>Gammaproteobacteria</taxon>
        <taxon>Enterobacterales</taxon>
        <taxon>Enterobacteriaceae</taxon>
        <taxon>Intestinirhabdus</taxon>
    </lineage>
</organism>
<dbReference type="OrthoDB" id="5844168at2"/>
<dbReference type="AlphaFoldDB" id="A0A6L6IH63"/>
<evidence type="ECO:0000313" key="2">
    <source>
        <dbReference type="EMBL" id="MTH45949.1"/>
    </source>
</evidence>
<reference evidence="2 3" key="1">
    <citation type="submission" date="2019-11" db="EMBL/GenBank/DDBJ databases">
        <title>Escherichia alba sp. nov. isolated from the gut of plastic-eating superworms Zophobas atratus.</title>
        <authorList>
            <person name="Yang Y."/>
        </authorList>
    </citation>
    <scope>NUCLEOTIDE SEQUENCE [LARGE SCALE GENOMIC DNA]</scope>
    <source>
        <strain evidence="3">BIT-B35</strain>
    </source>
</reference>
<gene>
    <name evidence="2" type="ORF">GJV78_06650</name>
</gene>
<keyword evidence="1" id="KW-0732">Signal</keyword>
<proteinExistence type="predicted"/>
<keyword evidence="3" id="KW-1185">Reference proteome</keyword>
<dbReference type="RefSeq" id="WP_155107585.1">
    <property type="nucleotide sequence ID" value="NZ_WMJZ01000006.1"/>
</dbReference>